<feature type="compositionally biased region" description="Basic and acidic residues" evidence="7">
    <location>
        <begin position="639"/>
        <end position="650"/>
    </location>
</feature>
<feature type="region of interest" description="Disordered" evidence="7">
    <location>
        <begin position="622"/>
        <end position="650"/>
    </location>
</feature>
<dbReference type="AlphaFoldDB" id="A0A0D2DXB2"/>
<feature type="compositionally biased region" description="Polar residues" evidence="7">
    <location>
        <begin position="87"/>
        <end position="101"/>
    </location>
</feature>
<dbReference type="SMART" id="SM00066">
    <property type="entry name" value="GAL4"/>
    <property type="match status" value="1"/>
</dbReference>
<evidence type="ECO:0000256" key="6">
    <source>
        <dbReference type="ARBA" id="ARBA00023242"/>
    </source>
</evidence>
<feature type="region of interest" description="Disordered" evidence="7">
    <location>
        <begin position="57"/>
        <end position="113"/>
    </location>
</feature>
<keyword evidence="8" id="KW-0812">Transmembrane</keyword>
<gene>
    <name evidence="10" type="ORF">PV06_00408</name>
</gene>
<keyword evidence="6" id="KW-0539">Nucleus</keyword>
<sequence length="681" mass="76713">MSAHRNAGAGQQGSRTKVACKTCNARRVRCHRPLSEKTCTNCRLLNLECELIESKRGKYQRRTTRTQPKQGATDGSESRDPALSFSPDASSHTRSPGQGSEANRYASPSLPDLVFDRSSGSGERVVYMGDSGNMKYLIHEVGDPFKNLGRSKLWGDHLQQSLMDRLSTSTQLKLAALRTTDEEHLRRIGALNFPESSLIDGLIKVFFEHVYPFFPIFDRVEFSAAYERGQISPLVLNALFCVSAIHCPEELTRRLGYDSRYLTCSTFYHRAKALHDSNYETDGIANIQACILLMNWWQGPMEQKDTWYWLGVGSNLAQALGMHRAKSYQILSDKRQKLWRRIWWVLFINDIHHAAVFGRPPHIHSQYTDVQALLPGDMEASESTNTKNEESDVFLIQYCQLAILVDKCLIGKYSAASSPEMKSEAWVALKDFSKTLSTSKTDTVGSLTAERGFYPALLNLICLDYSIVVERMLLSDMNVPASTGMQSYFKSAGSICRLLEDLLSSPSVLVARLPYVAFPAIFCSILVHIIFLRKESGNIRLVAESRARLAMLVLDQLQDRWPFVVWTRYLLDVLLKNTEPPALSSSEHGLHDKVYRSSDLANHSGTEDDVLGLASLPPDLQHIVNPSRSTDPSANLQDTHSDQRDHLRFDTGMDGTFSPIPFMLPWNSLLEDVTEFDQWLV</sequence>
<evidence type="ECO:0000256" key="4">
    <source>
        <dbReference type="ARBA" id="ARBA00023125"/>
    </source>
</evidence>
<keyword evidence="2" id="KW-0862">Zinc</keyword>
<dbReference type="PROSITE" id="PS50048">
    <property type="entry name" value="ZN2_CY6_FUNGAL_2"/>
    <property type="match status" value="1"/>
</dbReference>
<feature type="compositionally biased region" description="Polar residues" evidence="7">
    <location>
        <begin position="624"/>
        <end position="638"/>
    </location>
</feature>
<dbReference type="CDD" id="cd00067">
    <property type="entry name" value="GAL4"/>
    <property type="match status" value="1"/>
</dbReference>
<dbReference type="GO" id="GO:0000981">
    <property type="term" value="F:DNA-binding transcription factor activity, RNA polymerase II-specific"/>
    <property type="evidence" value="ECO:0007669"/>
    <property type="project" value="InterPro"/>
</dbReference>
<feature type="domain" description="Zn(2)-C6 fungal-type" evidence="9">
    <location>
        <begin position="19"/>
        <end position="51"/>
    </location>
</feature>
<evidence type="ECO:0000256" key="3">
    <source>
        <dbReference type="ARBA" id="ARBA00023015"/>
    </source>
</evidence>
<dbReference type="GO" id="GO:0006351">
    <property type="term" value="P:DNA-templated transcription"/>
    <property type="evidence" value="ECO:0007669"/>
    <property type="project" value="InterPro"/>
</dbReference>
<dbReference type="GeneID" id="27352482"/>
<keyword evidence="3" id="KW-0805">Transcription regulation</keyword>
<feature type="transmembrane region" description="Helical" evidence="8">
    <location>
        <begin position="513"/>
        <end position="532"/>
    </location>
</feature>
<dbReference type="EMBL" id="KN847332">
    <property type="protein sequence ID" value="KIW47743.1"/>
    <property type="molecule type" value="Genomic_DNA"/>
</dbReference>
<evidence type="ECO:0000313" key="10">
    <source>
        <dbReference type="EMBL" id="KIW47743.1"/>
    </source>
</evidence>
<dbReference type="InterPro" id="IPR036864">
    <property type="entry name" value="Zn2-C6_fun-type_DNA-bd_sf"/>
</dbReference>
<evidence type="ECO:0000256" key="8">
    <source>
        <dbReference type="SAM" id="Phobius"/>
    </source>
</evidence>
<dbReference type="SMART" id="SM00906">
    <property type="entry name" value="Fungal_trans"/>
    <property type="match status" value="1"/>
</dbReference>
<dbReference type="Pfam" id="PF00172">
    <property type="entry name" value="Zn_clus"/>
    <property type="match status" value="1"/>
</dbReference>
<dbReference type="HOGENOM" id="CLU_006329_5_2_1"/>
<dbReference type="SUPFAM" id="SSF57701">
    <property type="entry name" value="Zn2/Cys6 DNA-binding domain"/>
    <property type="match status" value="1"/>
</dbReference>
<keyword evidence="5" id="KW-0804">Transcription</keyword>
<keyword evidence="4" id="KW-0238">DNA-binding</keyword>
<name>A0A0D2DXB2_9EURO</name>
<evidence type="ECO:0000259" key="9">
    <source>
        <dbReference type="PROSITE" id="PS50048"/>
    </source>
</evidence>
<dbReference type="OrthoDB" id="5121955at2759"/>
<accession>A0A0D2DXB2</accession>
<keyword evidence="11" id="KW-1185">Reference proteome</keyword>
<keyword evidence="8" id="KW-0472">Membrane</keyword>
<evidence type="ECO:0000313" key="11">
    <source>
        <dbReference type="Proteomes" id="UP000053342"/>
    </source>
</evidence>
<dbReference type="InterPro" id="IPR001138">
    <property type="entry name" value="Zn2Cys6_DnaBD"/>
</dbReference>
<dbReference type="STRING" id="215243.A0A0D2DXB2"/>
<feature type="compositionally biased region" description="Polar residues" evidence="7">
    <location>
        <begin position="65"/>
        <end position="75"/>
    </location>
</feature>
<proteinExistence type="predicted"/>
<evidence type="ECO:0000256" key="1">
    <source>
        <dbReference type="ARBA" id="ARBA00022723"/>
    </source>
</evidence>
<dbReference type="Pfam" id="PF04082">
    <property type="entry name" value="Fungal_trans"/>
    <property type="match status" value="1"/>
</dbReference>
<keyword evidence="8" id="KW-1133">Transmembrane helix</keyword>
<evidence type="ECO:0000256" key="2">
    <source>
        <dbReference type="ARBA" id="ARBA00022833"/>
    </source>
</evidence>
<dbReference type="Gene3D" id="4.10.240.10">
    <property type="entry name" value="Zn(2)-C6 fungal-type DNA-binding domain"/>
    <property type="match status" value="1"/>
</dbReference>
<dbReference type="InterPro" id="IPR052073">
    <property type="entry name" value="Amide_Lactam_Regulators"/>
</dbReference>
<dbReference type="PANTHER" id="PTHR47171">
    <property type="entry name" value="FARA-RELATED"/>
    <property type="match status" value="1"/>
</dbReference>
<dbReference type="InterPro" id="IPR007219">
    <property type="entry name" value="XnlR_reg_dom"/>
</dbReference>
<evidence type="ECO:0000256" key="7">
    <source>
        <dbReference type="SAM" id="MobiDB-lite"/>
    </source>
</evidence>
<dbReference type="RefSeq" id="XP_016267959.1">
    <property type="nucleotide sequence ID" value="XM_016400906.1"/>
</dbReference>
<dbReference type="CDD" id="cd12148">
    <property type="entry name" value="fungal_TF_MHR"/>
    <property type="match status" value="1"/>
</dbReference>
<dbReference type="VEuPathDB" id="FungiDB:PV06_00408"/>
<reference evidence="10 11" key="1">
    <citation type="submission" date="2015-01" db="EMBL/GenBank/DDBJ databases">
        <title>The Genome Sequence of Exophiala oligosperma CBS72588.</title>
        <authorList>
            <consortium name="The Broad Institute Genomics Platform"/>
            <person name="Cuomo C."/>
            <person name="de Hoog S."/>
            <person name="Gorbushina A."/>
            <person name="Stielow B."/>
            <person name="Teixiera M."/>
            <person name="Abouelleil A."/>
            <person name="Chapman S.B."/>
            <person name="Priest M."/>
            <person name="Young S.K."/>
            <person name="Wortman J."/>
            <person name="Nusbaum C."/>
            <person name="Birren B."/>
        </authorList>
    </citation>
    <scope>NUCLEOTIDE SEQUENCE [LARGE SCALE GENOMIC DNA]</scope>
    <source>
        <strain evidence="10 11">CBS 72588</strain>
    </source>
</reference>
<keyword evidence="1" id="KW-0479">Metal-binding</keyword>
<protein>
    <recommendedName>
        <fullName evidence="9">Zn(2)-C6 fungal-type domain-containing protein</fullName>
    </recommendedName>
</protein>
<dbReference type="GO" id="GO:0008270">
    <property type="term" value="F:zinc ion binding"/>
    <property type="evidence" value="ECO:0007669"/>
    <property type="project" value="InterPro"/>
</dbReference>
<dbReference type="PANTHER" id="PTHR47171:SF3">
    <property type="entry name" value="FARA-RELATED"/>
    <property type="match status" value="1"/>
</dbReference>
<dbReference type="Proteomes" id="UP000053342">
    <property type="component" value="Unassembled WGS sequence"/>
</dbReference>
<dbReference type="GO" id="GO:0003677">
    <property type="term" value="F:DNA binding"/>
    <property type="evidence" value="ECO:0007669"/>
    <property type="project" value="UniProtKB-KW"/>
</dbReference>
<organism evidence="10 11">
    <name type="scientific">Exophiala oligosperma</name>
    <dbReference type="NCBI Taxonomy" id="215243"/>
    <lineage>
        <taxon>Eukaryota</taxon>
        <taxon>Fungi</taxon>
        <taxon>Dikarya</taxon>
        <taxon>Ascomycota</taxon>
        <taxon>Pezizomycotina</taxon>
        <taxon>Eurotiomycetes</taxon>
        <taxon>Chaetothyriomycetidae</taxon>
        <taxon>Chaetothyriales</taxon>
        <taxon>Herpotrichiellaceae</taxon>
        <taxon>Exophiala</taxon>
    </lineage>
</organism>
<evidence type="ECO:0000256" key="5">
    <source>
        <dbReference type="ARBA" id="ARBA00023163"/>
    </source>
</evidence>